<feature type="compositionally biased region" description="Basic and acidic residues" evidence="1">
    <location>
        <begin position="37"/>
        <end position="49"/>
    </location>
</feature>
<sequence>MKKTVIFITLLLVSISFLSYISKQPKDEESNNPYQRIDAESKGISEENTRLSSDSRCIEKVEGKGQCMAILYGVEFNQTKNKCELIQTGGCSVSGPFISTNYQDSGSQEEALRLCREICE</sequence>
<protein>
    <submittedName>
        <fullName evidence="2">Uncharacterized protein</fullName>
    </submittedName>
</protein>
<accession>A0A1G2CUQ9</accession>
<evidence type="ECO:0000313" key="3">
    <source>
        <dbReference type="Proteomes" id="UP000178841"/>
    </source>
</evidence>
<dbReference type="EMBL" id="MHLH01000005">
    <property type="protein sequence ID" value="OGZ04490.1"/>
    <property type="molecule type" value="Genomic_DNA"/>
</dbReference>
<dbReference type="Proteomes" id="UP000178841">
    <property type="component" value="Unassembled WGS sequence"/>
</dbReference>
<gene>
    <name evidence="2" type="ORF">A2648_01475</name>
</gene>
<feature type="region of interest" description="Disordered" evidence="1">
    <location>
        <begin position="25"/>
        <end position="51"/>
    </location>
</feature>
<name>A0A1G2CUQ9_9BACT</name>
<evidence type="ECO:0000256" key="1">
    <source>
        <dbReference type="SAM" id="MobiDB-lite"/>
    </source>
</evidence>
<organism evidence="2 3">
    <name type="scientific">Candidatus Lloydbacteria bacterium RIFCSPHIGHO2_01_FULL_41_20</name>
    <dbReference type="NCBI Taxonomy" id="1798657"/>
    <lineage>
        <taxon>Bacteria</taxon>
        <taxon>Candidatus Lloydiibacteriota</taxon>
    </lineage>
</organism>
<dbReference type="AlphaFoldDB" id="A0A1G2CUQ9"/>
<reference evidence="2 3" key="1">
    <citation type="journal article" date="2016" name="Nat. Commun.">
        <title>Thousands of microbial genomes shed light on interconnected biogeochemical processes in an aquifer system.</title>
        <authorList>
            <person name="Anantharaman K."/>
            <person name="Brown C.T."/>
            <person name="Hug L.A."/>
            <person name="Sharon I."/>
            <person name="Castelle C.J."/>
            <person name="Probst A.J."/>
            <person name="Thomas B.C."/>
            <person name="Singh A."/>
            <person name="Wilkins M.J."/>
            <person name="Karaoz U."/>
            <person name="Brodie E.L."/>
            <person name="Williams K.H."/>
            <person name="Hubbard S.S."/>
            <person name="Banfield J.F."/>
        </authorList>
    </citation>
    <scope>NUCLEOTIDE SEQUENCE [LARGE SCALE GENOMIC DNA]</scope>
</reference>
<comment type="caution">
    <text evidence="2">The sequence shown here is derived from an EMBL/GenBank/DDBJ whole genome shotgun (WGS) entry which is preliminary data.</text>
</comment>
<evidence type="ECO:0000313" key="2">
    <source>
        <dbReference type="EMBL" id="OGZ04490.1"/>
    </source>
</evidence>
<proteinExistence type="predicted"/>